<keyword evidence="1" id="KW-1133">Transmembrane helix</keyword>
<keyword evidence="3" id="KW-1185">Reference proteome</keyword>
<feature type="transmembrane region" description="Helical" evidence="1">
    <location>
        <begin position="64"/>
        <end position="84"/>
    </location>
</feature>
<feature type="transmembrane region" description="Helical" evidence="1">
    <location>
        <begin position="412"/>
        <end position="432"/>
    </location>
</feature>
<evidence type="ECO:0000256" key="1">
    <source>
        <dbReference type="SAM" id="Phobius"/>
    </source>
</evidence>
<comment type="caution">
    <text evidence="2">The sequence shown here is derived from an EMBL/GenBank/DDBJ whole genome shotgun (WGS) entry which is preliminary data.</text>
</comment>
<dbReference type="GO" id="GO:0008514">
    <property type="term" value="F:organic anion transmembrane transporter activity"/>
    <property type="evidence" value="ECO:0007669"/>
    <property type="project" value="InterPro"/>
</dbReference>
<reference evidence="2 3" key="1">
    <citation type="submission" date="2019-06" db="EMBL/GenBank/DDBJ databases">
        <title>Draft Genome Sequence of Candidatus Phytoplasma pini-Related Strain MDPP: A Resource for Comparative Genomics of Gymnosperm-infecting Phytoplasmas.</title>
        <authorList>
            <person name="Cai W."/>
            <person name="Costanzo S."/>
            <person name="Shao J."/>
            <person name="Zhao Y."/>
            <person name="Davis R."/>
        </authorList>
    </citation>
    <scope>NUCLEOTIDE SEQUENCE [LARGE SCALE GENOMIC DNA]</scope>
    <source>
        <strain evidence="2 3">MDPP</strain>
    </source>
</reference>
<keyword evidence="1" id="KW-0472">Membrane</keyword>
<dbReference type="Proteomes" id="UP000320078">
    <property type="component" value="Unassembled WGS sequence"/>
</dbReference>
<dbReference type="AlphaFoldDB" id="A0A559KJK4"/>
<name>A0A559KJK4_9MOLU</name>
<evidence type="ECO:0000313" key="2">
    <source>
        <dbReference type="EMBL" id="TVY12312.1"/>
    </source>
</evidence>
<protein>
    <submittedName>
        <fullName evidence="2">Malate (Citrate)/Na+ symporter</fullName>
    </submittedName>
</protein>
<feature type="transmembrane region" description="Helical" evidence="1">
    <location>
        <begin position="386"/>
        <end position="405"/>
    </location>
</feature>
<evidence type="ECO:0000313" key="3">
    <source>
        <dbReference type="Proteomes" id="UP000320078"/>
    </source>
</evidence>
<feature type="transmembrane region" description="Helical" evidence="1">
    <location>
        <begin position="254"/>
        <end position="276"/>
    </location>
</feature>
<organism evidence="2 3">
    <name type="scientific">Candidatus Phytoplasma pini</name>
    <dbReference type="NCBI Taxonomy" id="267362"/>
    <lineage>
        <taxon>Bacteria</taxon>
        <taxon>Bacillati</taxon>
        <taxon>Mycoplasmatota</taxon>
        <taxon>Mollicutes</taxon>
        <taxon>Acholeplasmatales</taxon>
        <taxon>Acholeplasmataceae</taxon>
        <taxon>Candidatus Phytoplasma</taxon>
    </lineage>
</organism>
<feature type="transmembrane region" description="Helical" evidence="1">
    <location>
        <begin position="477"/>
        <end position="497"/>
    </location>
</feature>
<dbReference type="EMBL" id="VIAE01000003">
    <property type="protein sequence ID" value="TVY12312.1"/>
    <property type="molecule type" value="Genomic_DNA"/>
</dbReference>
<feature type="transmembrane region" description="Helical" evidence="1">
    <location>
        <begin position="345"/>
        <end position="366"/>
    </location>
</feature>
<dbReference type="GO" id="GO:0016020">
    <property type="term" value="C:membrane"/>
    <property type="evidence" value="ECO:0007669"/>
    <property type="project" value="InterPro"/>
</dbReference>
<feature type="transmembrane region" description="Helical" evidence="1">
    <location>
        <begin position="314"/>
        <end position="333"/>
    </location>
</feature>
<dbReference type="Pfam" id="PF03390">
    <property type="entry name" value="2HCT"/>
    <property type="match status" value="1"/>
</dbReference>
<feature type="transmembrane region" description="Helical" evidence="1">
    <location>
        <begin position="96"/>
        <end position="114"/>
    </location>
</feature>
<feature type="transmembrane region" description="Helical" evidence="1">
    <location>
        <begin position="134"/>
        <end position="156"/>
    </location>
</feature>
<accession>A0A559KJK4</accession>
<dbReference type="InterPro" id="IPR004679">
    <property type="entry name" value="2-OHcarboxylate_transport"/>
</dbReference>
<sequence>MKKNFQKKSNTDKNSIILNIKEKPINKKKEIFSIPIFVLIGVLFVSFMNLFLACSDLGKNKIVWHSLISSLLFVMALSGVLQFIGNKTPILNKIGGSAILCLIIPSFIFTYKFSNTSIEPFQKSVSEKLNFLSSSQNIGFIDFFVVALVSGSLLGIKKNVLKKTFKKFLPLVLVSLMISAIGVGVLGSFLKPKLGLIDNPNIYQSYFIDAIFYIFIPISCGGATCGIIPITEVFSRAVNKDVGGNIAELVKGELMPALLIGGIFSVICAGLIKNIFRKSKYNSPNGQLEKDNQVINKEQNIKLVEDISFDKIKVGFIIIFFLYTISVLIKFFLEQILIMMFSEVVTKFIPPIIIILVLIVILVKIFDLVNSYYISCIKQTSELITTNFLSAVLVLLSMGIDINIIINKVSDFRYLIICISCVLTTALSSAIIGNKLNYYPVQASIAAGLCANSIGGAGNTAILEASDSSILTPYAQISTRLGGDIVVILTAIIYPLLY</sequence>
<gene>
    <name evidence="2" type="primary">mleP</name>
    <name evidence="2" type="ORF">MDPP_00192</name>
</gene>
<dbReference type="PANTHER" id="PTHR40033">
    <property type="entry name" value="NA(+)-MALATE SYMPORTER"/>
    <property type="match status" value="1"/>
</dbReference>
<feature type="transmembrane region" description="Helical" evidence="1">
    <location>
        <begin position="31"/>
        <end position="52"/>
    </location>
</feature>
<dbReference type="RefSeq" id="WP_186390725.1">
    <property type="nucleotide sequence ID" value="NZ_VIAE01000003.1"/>
</dbReference>
<feature type="transmembrane region" description="Helical" evidence="1">
    <location>
        <begin position="168"/>
        <end position="190"/>
    </location>
</feature>
<dbReference type="PANTHER" id="PTHR40033:SF1">
    <property type="entry name" value="CITRATE-SODIUM SYMPORTER"/>
    <property type="match status" value="1"/>
</dbReference>
<proteinExistence type="predicted"/>
<keyword evidence="1" id="KW-0812">Transmembrane</keyword>